<gene>
    <name evidence="2" type="ordered locus">Mahau_1664</name>
</gene>
<proteinExistence type="predicted"/>
<evidence type="ECO:0000256" key="1">
    <source>
        <dbReference type="SAM" id="Phobius"/>
    </source>
</evidence>
<evidence type="ECO:0000313" key="3">
    <source>
        <dbReference type="Proteomes" id="UP000008457"/>
    </source>
</evidence>
<reference evidence="2 3" key="2">
    <citation type="journal article" date="2011" name="Stand. Genomic Sci.">
        <title>Complete genome sequence of Mahella australiensis type strain (50-1 BON).</title>
        <authorList>
            <person name="Sikorski J."/>
            <person name="Teshima H."/>
            <person name="Nolan M."/>
            <person name="Lucas S."/>
            <person name="Hammon N."/>
            <person name="Deshpande S."/>
            <person name="Cheng J.F."/>
            <person name="Pitluck S."/>
            <person name="Liolios K."/>
            <person name="Pagani I."/>
            <person name="Ivanova N."/>
            <person name="Huntemann M."/>
            <person name="Mavromatis K."/>
            <person name="Ovchinikova G."/>
            <person name="Pati A."/>
            <person name="Tapia R."/>
            <person name="Han C."/>
            <person name="Goodwin L."/>
            <person name="Chen A."/>
            <person name="Palaniappan K."/>
            <person name="Land M."/>
            <person name="Hauser L."/>
            <person name="Ngatchou-Djao O.D."/>
            <person name="Rohde M."/>
            <person name="Pukall R."/>
            <person name="Spring S."/>
            <person name="Abt B."/>
            <person name="Goker M."/>
            <person name="Detter J.C."/>
            <person name="Woyke T."/>
            <person name="Bristow J."/>
            <person name="Markowitz V."/>
            <person name="Hugenholtz P."/>
            <person name="Eisen J.A."/>
            <person name="Kyrpides N.C."/>
            <person name="Klenk H.P."/>
            <person name="Lapidus A."/>
        </authorList>
    </citation>
    <scope>NUCLEOTIDE SEQUENCE [LARGE SCALE GENOMIC DNA]</scope>
    <source>
        <strain evidence="3">DSM 15567 / CIP 107919 / 50-1 BON</strain>
    </source>
</reference>
<accession>F3ZZL9</accession>
<dbReference type="Proteomes" id="UP000008457">
    <property type="component" value="Chromosome"/>
</dbReference>
<dbReference type="Gene3D" id="3.40.630.40">
    <property type="entry name" value="Zn-dependent exopeptidases"/>
    <property type="match status" value="1"/>
</dbReference>
<dbReference type="HOGENOM" id="CLU_040895_2_0_9"/>
<name>F3ZZL9_MAHA5</name>
<keyword evidence="3" id="KW-1185">Reference proteome</keyword>
<dbReference type="Pfam" id="PF07454">
    <property type="entry name" value="SpoIIP"/>
    <property type="match status" value="1"/>
</dbReference>
<dbReference type="eggNOG" id="COG0860">
    <property type="taxonomic scope" value="Bacteria"/>
</dbReference>
<dbReference type="KEGG" id="mas:Mahau_1664"/>
<protein>
    <submittedName>
        <fullName evidence="2">Stage II sporulation protein P</fullName>
    </submittedName>
</protein>
<keyword evidence="1" id="KW-1133">Transmembrane helix</keyword>
<dbReference type="RefSeq" id="WP_013781273.1">
    <property type="nucleotide sequence ID" value="NC_015520.1"/>
</dbReference>
<organism evidence="2 3">
    <name type="scientific">Mahella australiensis (strain DSM 15567 / CIP 107919 / 50-1 BON)</name>
    <dbReference type="NCBI Taxonomy" id="697281"/>
    <lineage>
        <taxon>Bacteria</taxon>
        <taxon>Bacillati</taxon>
        <taxon>Bacillota</taxon>
        <taxon>Clostridia</taxon>
        <taxon>Thermoanaerobacterales</taxon>
        <taxon>Thermoanaerobacterales Family IV. Incertae Sedis</taxon>
        <taxon>Mahella</taxon>
    </lineage>
</organism>
<dbReference type="SUPFAM" id="SSF53187">
    <property type="entry name" value="Zn-dependent exopeptidases"/>
    <property type="match status" value="1"/>
</dbReference>
<dbReference type="NCBIfam" id="TIGR02867">
    <property type="entry name" value="spore_II_P"/>
    <property type="match status" value="1"/>
</dbReference>
<reference evidence="3" key="1">
    <citation type="submission" date="2010-11" db="EMBL/GenBank/DDBJ databases">
        <title>The complete genome of Mahella australiensis DSM 15567.</title>
        <authorList>
            <consortium name="US DOE Joint Genome Institute (JGI-PGF)"/>
            <person name="Lucas S."/>
            <person name="Copeland A."/>
            <person name="Lapidus A."/>
            <person name="Bruce D."/>
            <person name="Goodwin L."/>
            <person name="Pitluck S."/>
            <person name="Kyrpides N."/>
            <person name="Mavromatis K."/>
            <person name="Pagani I."/>
            <person name="Ivanova N."/>
            <person name="Teshima H."/>
            <person name="Brettin T."/>
            <person name="Detter J.C."/>
            <person name="Han C."/>
            <person name="Tapia R."/>
            <person name="Land M."/>
            <person name="Hauser L."/>
            <person name="Markowitz V."/>
            <person name="Cheng J.-F."/>
            <person name="Hugenholtz P."/>
            <person name="Woyke T."/>
            <person name="Wu D."/>
            <person name="Spring S."/>
            <person name="Pukall R."/>
            <person name="Steenblock K."/>
            <person name="Schneider S."/>
            <person name="Klenk H.-P."/>
            <person name="Eisen J.A."/>
        </authorList>
    </citation>
    <scope>NUCLEOTIDE SEQUENCE [LARGE SCALE GENOMIC DNA]</scope>
    <source>
        <strain evidence="3">DSM 15567 / CIP 107919 / 50-1 BON</strain>
    </source>
</reference>
<evidence type="ECO:0000313" key="2">
    <source>
        <dbReference type="EMBL" id="AEE96845.1"/>
    </source>
</evidence>
<dbReference type="AlphaFoldDB" id="F3ZZL9"/>
<dbReference type="InterPro" id="IPR010897">
    <property type="entry name" value="Spore_II_P"/>
</dbReference>
<dbReference type="STRING" id="697281.Mahau_1664"/>
<feature type="transmembrane region" description="Helical" evidence="1">
    <location>
        <begin position="12"/>
        <end position="33"/>
    </location>
</feature>
<keyword evidence="1" id="KW-0472">Membrane</keyword>
<sequence length="390" mass="42972">MRFKVIKVSHLLYYSVAIILIALIIALVLRLFLISRTEPMEQPAAPAFAVNAQLSDKTTSDISVQDNADFYNISLDKALPVLLGQPSPKAQVSASLASFISSIASVNMGQPNSLLNLQIPMLAGAPQSISVSSRGAARITPGVEKIEDEDGDIILHNSDEEVNIDINDVTDDLEDIQLTGSGPQILIYHTHATESYKPSSKYNYKPSNSRTTDTDFNMVRVGKQLAYYLKKDYAINVYQDVTLHDYPSYNDSYANSLVSIQKDIKKYPTLKMFLDLHRNAYGTSNINPDDTVVINGVPAARIIMVIGTGQGFKDKPQYKENYKLALKLKDELDKVAPGISKGIMVKTGRYNQHISTNAVLIEVGSDHNTLDEALESTKYLAQAIANIVKQ</sequence>
<keyword evidence="1" id="KW-0812">Transmembrane</keyword>
<dbReference type="EMBL" id="CP002360">
    <property type="protein sequence ID" value="AEE96845.1"/>
    <property type="molecule type" value="Genomic_DNA"/>
</dbReference>